<dbReference type="SUPFAM" id="SSF51735">
    <property type="entry name" value="NAD(P)-binding Rossmann-fold domains"/>
    <property type="match status" value="1"/>
</dbReference>
<dbReference type="AlphaFoldDB" id="A0A2T0MEE9"/>
<dbReference type="RefSeq" id="WP_106250109.1">
    <property type="nucleotide sequence ID" value="NZ_PVNG01000025.1"/>
</dbReference>
<gene>
    <name evidence="2" type="ORF">B0I32_125145</name>
</gene>
<name>A0A2T0MEE9_9ACTN</name>
<dbReference type="InterPro" id="IPR036291">
    <property type="entry name" value="NAD(P)-bd_dom_sf"/>
</dbReference>
<protein>
    <submittedName>
        <fullName evidence="2">dTDP-4-dehydrorhamnose reductase</fullName>
    </submittedName>
</protein>
<dbReference type="PANTHER" id="PTHR43242">
    <property type="entry name" value="NAD(P)-BINDING ROSSMANN-FOLD SUPERFAMILY PROTEIN"/>
    <property type="match status" value="1"/>
</dbReference>
<evidence type="ECO:0000259" key="1">
    <source>
        <dbReference type="Pfam" id="PF04321"/>
    </source>
</evidence>
<dbReference type="InterPro" id="IPR029903">
    <property type="entry name" value="RmlD-like-bd"/>
</dbReference>
<dbReference type="InterPro" id="IPR002347">
    <property type="entry name" value="SDR_fam"/>
</dbReference>
<evidence type="ECO:0000313" key="3">
    <source>
        <dbReference type="Proteomes" id="UP000238312"/>
    </source>
</evidence>
<proteinExistence type="predicted"/>
<comment type="caution">
    <text evidence="2">The sequence shown here is derived from an EMBL/GenBank/DDBJ whole genome shotgun (WGS) entry which is preliminary data.</text>
</comment>
<sequence length="283" mass="29182">MRVLIVGGSGFLGRELVQLCAAAGHEVGASYLSGTGAKATDAEWLRVDVRSRSGVADVVRAFGPEVTINAAYRQADWTTTADGAANVAAAVAATGGRLVHVSSDVVFSGSAFSYDESCSPDPISPYGAAKAAAETAVRAVLPDAAIARTSLIVGRGESAHEALVHSLASGSRTGVLFTDDVRCPVHVSDLAAALLELAVQGHSGIQHVAGSDAVSRYEMGVLIARRDGLDATRLSTGRRANARVTGPVAVRLDCSATQERLRTRLRGAREFLTPSAEPASTTS</sequence>
<dbReference type="EMBL" id="PVNG01000025">
    <property type="protein sequence ID" value="PRX55925.1"/>
    <property type="molecule type" value="Genomic_DNA"/>
</dbReference>
<dbReference type="PANTHER" id="PTHR43242:SF1">
    <property type="entry name" value="NAD(P)-BINDING ROSSMANN-FOLD SUPERFAMILY PROTEIN"/>
    <property type="match status" value="1"/>
</dbReference>
<dbReference type="OrthoDB" id="25118at2"/>
<evidence type="ECO:0000313" key="2">
    <source>
        <dbReference type="EMBL" id="PRX55925.1"/>
    </source>
</evidence>
<dbReference type="Proteomes" id="UP000238312">
    <property type="component" value="Unassembled WGS sequence"/>
</dbReference>
<feature type="domain" description="RmlD-like substrate binding" evidence="1">
    <location>
        <begin position="1"/>
        <end position="272"/>
    </location>
</feature>
<organism evidence="2 3">
    <name type="scientific">Nonomuraea fuscirosea</name>
    <dbReference type="NCBI Taxonomy" id="1291556"/>
    <lineage>
        <taxon>Bacteria</taxon>
        <taxon>Bacillati</taxon>
        <taxon>Actinomycetota</taxon>
        <taxon>Actinomycetes</taxon>
        <taxon>Streptosporangiales</taxon>
        <taxon>Streptosporangiaceae</taxon>
        <taxon>Nonomuraea</taxon>
    </lineage>
</organism>
<dbReference type="Gene3D" id="3.40.50.720">
    <property type="entry name" value="NAD(P)-binding Rossmann-like Domain"/>
    <property type="match status" value="1"/>
</dbReference>
<accession>A0A2T0MEE9</accession>
<keyword evidence="3" id="KW-1185">Reference proteome</keyword>
<dbReference type="Pfam" id="PF04321">
    <property type="entry name" value="RmlD_sub_bind"/>
    <property type="match status" value="1"/>
</dbReference>
<dbReference type="PRINTS" id="PR00081">
    <property type="entry name" value="GDHRDH"/>
</dbReference>
<reference evidence="2 3" key="1">
    <citation type="submission" date="2018-03" db="EMBL/GenBank/DDBJ databases">
        <title>Genomic Encyclopedia of Type Strains, Phase III (KMG-III): the genomes of soil and plant-associated and newly described type strains.</title>
        <authorList>
            <person name="Whitman W."/>
        </authorList>
    </citation>
    <scope>NUCLEOTIDE SEQUENCE [LARGE SCALE GENOMIC DNA]</scope>
    <source>
        <strain evidence="2 3">CGMCC 4.7104</strain>
    </source>
</reference>